<comment type="caution">
    <text evidence="2">The sequence shown here is derived from an EMBL/GenBank/DDBJ whole genome shotgun (WGS) entry which is preliminary data.</text>
</comment>
<gene>
    <name evidence="2" type="ORF">E6O75_ATG04161</name>
</gene>
<keyword evidence="1" id="KW-0472">Membrane</keyword>
<proteinExistence type="predicted"/>
<keyword evidence="1" id="KW-1133">Transmembrane helix</keyword>
<keyword evidence="3" id="KW-1185">Reference proteome</keyword>
<name>A0A4Z1PHH1_9PEZI</name>
<organism evidence="2 3">
    <name type="scientific">Venturia nashicola</name>
    <dbReference type="NCBI Taxonomy" id="86259"/>
    <lineage>
        <taxon>Eukaryota</taxon>
        <taxon>Fungi</taxon>
        <taxon>Dikarya</taxon>
        <taxon>Ascomycota</taxon>
        <taxon>Pezizomycotina</taxon>
        <taxon>Dothideomycetes</taxon>
        <taxon>Pleosporomycetidae</taxon>
        <taxon>Venturiales</taxon>
        <taxon>Venturiaceae</taxon>
        <taxon>Venturia</taxon>
    </lineage>
</organism>
<evidence type="ECO:0000313" key="3">
    <source>
        <dbReference type="Proteomes" id="UP000298493"/>
    </source>
</evidence>
<accession>A0A4Z1PHH1</accession>
<keyword evidence="1" id="KW-0812">Transmembrane</keyword>
<evidence type="ECO:0000313" key="2">
    <source>
        <dbReference type="EMBL" id="TID24956.1"/>
    </source>
</evidence>
<dbReference type="Proteomes" id="UP000298493">
    <property type="component" value="Unassembled WGS sequence"/>
</dbReference>
<evidence type="ECO:0000256" key="1">
    <source>
        <dbReference type="SAM" id="Phobius"/>
    </source>
</evidence>
<feature type="transmembrane region" description="Helical" evidence="1">
    <location>
        <begin position="94"/>
        <end position="121"/>
    </location>
</feature>
<feature type="transmembrane region" description="Helical" evidence="1">
    <location>
        <begin position="48"/>
        <end position="70"/>
    </location>
</feature>
<dbReference type="EMBL" id="SNSC02000004">
    <property type="protein sequence ID" value="TID24956.1"/>
    <property type="molecule type" value="Genomic_DNA"/>
</dbReference>
<reference evidence="2 3" key="1">
    <citation type="submission" date="2019-04" db="EMBL/GenBank/DDBJ databases">
        <title>High contiguity whole genome sequence and gene annotation resource for two Venturia nashicola isolates.</title>
        <authorList>
            <person name="Prokchorchik M."/>
            <person name="Won K."/>
            <person name="Lee Y."/>
            <person name="Choi E.D."/>
            <person name="Segonzac C."/>
            <person name="Sohn K.H."/>
        </authorList>
    </citation>
    <scope>NUCLEOTIDE SEQUENCE [LARGE SCALE GENOMIC DNA]</scope>
    <source>
        <strain evidence="2 3">PRI2</strain>
    </source>
</reference>
<sequence length="123" mass="14615">MSTSATSGNEVPSNNVPEIRNIANIIFQSTIHIVLVTFYFDRQYICDYWFLNLAFQFFFGFRMYTLWYSYKHDFEGEKREKGQRLWELGGHDQAYWRMIFLAGWALICIREVGFLAGSWLAEL</sequence>
<protein>
    <submittedName>
        <fullName evidence="2">Uncharacterized protein</fullName>
    </submittedName>
</protein>
<dbReference type="AlphaFoldDB" id="A0A4Z1PHH1"/>